<accession>A0A7G9LAY5</accession>
<dbReference type="Pfam" id="PF22461">
    <property type="entry name" value="SLBB_2"/>
    <property type="match status" value="1"/>
</dbReference>
<evidence type="ECO:0000256" key="12">
    <source>
        <dbReference type="ARBA" id="ARBA00023139"/>
    </source>
</evidence>
<keyword evidence="11 15" id="KW-0472">Membrane</keyword>
<feature type="domain" description="Polysaccharide export protein N-terminal" evidence="16">
    <location>
        <begin position="45"/>
        <end position="143"/>
    </location>
</feature>
<evidence type="ECO:0000256" key="4">
    <source>
        <dbReference type="ARBA" id="ARBA00022452"/>
    </source>
</evidence>
<dbReference type="PANTHER" id="PTHR33619">
    <property type="entry name" value="POLYSACCHARIDE EXPORT PROTEIN GFCE-RELATED"/>
    <property type="match status" value="1"/>
</dbReference>
<dbReference type="GO" id="GO:0015159">
    <property type="term" value="F:polysaccharide transmembrane transporter activity"/>
    <property type="evidence" value="ECO:0007669"/>
    <property type="project" value="InterPro"/>
</dbReference>
<keyword evidence="10" id="KW-0626">Porin</keyword>
<evidence type="ECO:0000256" key="10">
    <source>
        <dbReference type="ARBA" id="ARBA00023114"/>
    </source>
</evidence>
<dbReference type="Gene3D" id="3.10.560.10">
    <property type="entry name" value="Outer membrane lipoprotein wza domain like"/>
    <property type="match status" value="1"/>
</dbReference>
<dbReference type="InterPro" id="IPR049712">
    <property type="entry name" value="Poly_export"/>
</dbReference>
<keyword evidence="12" id="KW-0564">Palmitate</keyword>
<organism evidence="18 19">
    <name type="scientific">Polaribacter pectinis</name>
    <dbReference type="NCBI Taxonomy" id="2738844"/>
    <lineage>
        <taxon>Bacteria</taxon>
        <taxon>Pseudomonadati</taxon>
        <taxon>Bacteroidota</taxon>
        <taxon>Flavobacteriia</taxon>
        <taxon>Flavobacteriales</taxon>
        <taxon>Flavobacteriaceae</taxon>
    </lineage>
</organism>
<keyword evidence="5" id="KW-0762">Sugar transport</keyword>
<evidence type="ECO:0000256" key="3">
    <source>
        <dbReference type="ARBA" id="ARBA00022448"/>
    </source>
</evidence>
<dbReference type="GO" id="GO:0046930">
    <property type="term" value="C:pore complex"/>
    <property type="evidence" value="ECO:0007669"/>
    <property type="project" value="UniProtKB-KW"/>
</dbReference>
<evidence type="ECO:0000256" key="1">
    <source>
        <dbReference type="ARBA" id="ARBA00004571"/>
    </source>
</evidence>
<evidence type="ECO:0000313" key="19">
    <source>
        <dbReference type="Proteomes" id="UP000515808"/>
    </source>
</evidence>
<name>A0A7G9LAY5_9FLAO</name>
<evidence type="ECO:0000256" key="7">
    <source>
        <dbReference type="ARBA" id="ARBA00022729"/>
    </source>
</evidence>
<evidence type="ECO:0000256" key="6">
    <source>
        <dbReference type="ARBA" id="ARBA00022692"/>
    </source>
</evidence>
<comment type="similarity">
    <text evidence="2">Belongs to the BexD/CtrA/VexA family.</text>
</comment>
<keyword evidence="7" id="KW-0732">Signal</keyword>
<keyword evidence="3" id="KW-0813">Transport</keyword>
<evidence type="ECO:0000256" key="8">
    <source>
        <dbReference type="ARBA" id="ARBA00023047"/>
    </source>
</evidence>
<feature type="transmembrane region" description="Helical" evidence="15">
    <location>
        <begin position="242"/>
        <end position="260"/>
    </location>
</feature>
<dbReference type="Proteomes" id="UP000515808">
    <property type="component" value="Chromosome"/>
</dbReference>
<keyword evidence="19" id="KW-1185">Reference proteome</keyword>
<reference evidence="18 19" key="1">
    <citation type="submission" date="2020-08" db="EMBL/GenBank/DDBJ databases">
        <title>Polaribacter sp. L12M9 isolated from gut of the Korean scallop.</title>
        <authorList>
            <person name="Jeong Y.S."/>
        </authorList>
    </citation>
    <scope>NUCLEOTIDE SEQUENCE [LARGE SCALE GENOMIC DNA]</scope>
    <source>
        <strain evidence="18 19">L12M9</strain>
    </source>
</reference>
<evidence type="ECO:0000256" key="2">
    <source>
        <dbReference type="ARBA" id="ARBA00009450"/>
    </source>
</evidence>
<dbReference type="PANTHER" id="PTHR33619:SF3">
    <property type="entry name" value="POLYSACCHARIDE EXPORT PROTEIN GFCE-RELATED"/>
    <property type="match status" value="1"/>
</dbReference>
<evidence type="ECO:0000313" key="18">
    <source>
        <dbReference type="EMBL" id="QNM85784.1"/>
    </source>
</evidence>
<evidence type="ECO:0000256" key="14">
    <source>
        <dbReference type="ARBA" id="ARBA00023288"/>
    </source>
</evidence>
<dbReference type="AlphaFoldDB" id="A0A7G9LAY5"/>
<keyword evidence="9" id="KW-0406">Ion transport</keyword>
<dbReference type="Pfam" id="PF02563">
    <property type="entry name" value="Poly_export"/>
    <property type="match status" value="1"/>
</dbReference>
<dbReference type="InterPro" id="IPR003715">
    <property type="entry name" value="Poly_export_N"/>
</dbReference>
<keyword evidence="4" id="KW-1134">Transmembrane beta strand</keyword>
<keyword evidence="6 15" id="KW-0812">Transmembrane</keyword>
<dbReference type="KEGG" id="ppec:H9W90_01305"/>
<proteinExistence type="inferred from homology"/>
<keyword evidence="8" id="KW-0625">Polysaccharide transport</keyword>
<evidence type="ECO:0000256" key="13">
    <source>
        <dbReference type="ARBA" id="ARBA00023237"/>
    </source>
</evidence>
<dbReference type="EMBL" id="CP060695">
    <property type="protein sequence ID" value="QNM85784.1"/>
    <property type="molecule type" value="Genomic_DNA"/>
</dbReference>
<evidence type="ECO:0000256" key="15">
    <source>
        <dbReference type="SAM" id="Phobius"/>
    </source>
</evidence>
<evidence type="ECO:0000256" key="11">
    <source>
        <dbReference type="ARBA" id="ARBA00023136"/>
    </source>
</evidence>
<dbReference type="RefSeq" id="WP_187482686.1">
    <property type="nucleotide sequence ID" value="NZ_CP060695.1"/>
</dbReference>
<evidence type="ECO:0000259" key="16">
    <source>
        <dbReference type="Pfam" id="PF02563"/>
    </source>
</evidence>
<feature type="domain" description="SLBB" evidence="17">
    <location>
        <begin position="147"/>
        <end position="226"/>
    </location>
</feature>
<dbReference type="GO" id="GO:0015288">
    <property type="term" value="F:porin activity"/>
    <property type="evidence" value="ECO:0007669"/>
    <property type="project" value="UniProtKB-KW"/>
</dbReference>
<evidence type="ECO:0000256" key="9">
    <source>
        <dbReference type="ARBA" id="ARBA00023065"/>
    </source>
</evidence>
<keyword evidence="15" id="KW-1133">Transmembrane helix</keyword>
<evidence type="ECO:0000259" key="17">
    <source>
        <dbReference type="Pfam" id="PF22461"/>
    </source>
</evidence>
<dbReference type="GO" id="GO:0006811">
    <property type="term" value="P:monoatomic ion transport"/>
    <property type="evidence" value="ECO:0007669"/>
    <property type="project" value="UniProtKB-KW"/>
</dbReference>
<keyword evidence="13" id="KW-0998">Cell outer membrane</keyword>
<dbReference type="GO" id="GO:0009279">
    <property type="term" value="C:cell outer membrane"/>
    <property type="evidence" value="ECO:0007669"/>
    <property type="project" value="UniProtKB-SubCell"/>
</dbReference>
<sequence length="261" mass="29230">MIKSKIKTQDFFRVFLFIFFFTSCVSKKDIVYFQNDKIDQSKVSNSYETIIKPDDLLQITITAQDTEAVKPFNLAAVTYSTTSNSAIGVAQQQNYLVDNKGEIDFPVIGKLKLGGLSRDNAIKLLKNKLEPDFLKKPNINIRIANYKISVLGDVGKPGSYTIPNERITIIEAIALAGDLNISGQRNNILVQREEDGKKVQYRVNLLSNKINISPVYYLQQNDVVYVEPNYAASQSASYNQNTGLFISIGSILISLITILTR</sequence>
<dbReference type="InterPro" id="IPR054765">
    <property type="entry name" value="SLBB_dom"/>
</dbReference>
<keyword evidence="14" id="KW-0449">Lipoprotein</keyword>
<evidence type="ECO:0000256" key="5">
    <source>
        <dbReference type="ARBA" id="ARBA00022597"/>
    </source>
</evidence>
<protein>
    <submittedName>
        <fullName evidence="18">Polysaccharide biosynthesis/export family protein</fullName>
    </submittedName>
</protein>
<gene>
    <name evidence="18" type="ORF">H9W90_01305</name>
</gene>
<dbReference type="PROSITE" id="PS51257">
    <property type="entry name" value="PROKAR_LIPOPROTEIN"/>
    <property type="match status" value="1"/>
</dbReference>
<comment type="subcellular location">
    <subcellularLocation>
        <location evidence="1">Cell outer membrane</location>
        <topology evidence="1">Multi-pass membrane protein</topology>
    </subcellularLocation>
</comment>